<evidence type="ECO:0000313" key="1">
    <source>
        <dbReference type="EMBL" id="OCQ22603.1"/>
    </source>
</evidence>
<name>A0A1C0TTF2_9GAMM</name>
<organism evidence="1 2">
    <name type="scientific">Pseudoalteromonas luteoviolacea</name>
    <dbReference type="NCBI Taxonomy" id="43657"/>
    <lineage>
        <taxon>Bacteria</taxon>
        <taxon>Pseudomonadati</taxon>
        <taxon>Pseudomonadota</taxon>
        <taxon>Gammaproteobacteria</taxon>
        <taxon>Alteromonadales</taxon>
        <taxon>Pseudoalteromonadaceae</taxon>
        <taxon>Pseudoalteromonas</taxon>
    </lineage>
</organism>
<gene>
    <name evidence="1" type="ORF">A7985_01150</name>
</gene>
<comment type="caution">
    <text evidence="1">The sequence shown here is derived from an EMBL/GenBank/DDBJ whole genome shotgun (WGS) entry which is preliminary data.</text>
</comment>
<protein>
    <submittedName>
        <fullName evidence="1">Uncharacterized protein</fullName>
    </submittedName>
</protein>
<dbReference type="Proteomes" id="UP000093366">
    <property type="component" value="Unassembled WGS sequence"/>
</dbReference>
<dbReference type="EMBL" id="MAUJ01000001">
    <property type="protein sequence ID" value="OCQ22603.1"/>
    <property type="molecule type" value="Genomic_DNA"/>
</dbReference>
<dbReference type="AlphaFoldDB" id="A0A1C0TTF2"/>
<proteinExistence type="predicted"/>
<evidence type="ECO:0000313" key="2">
    <source>
        <dbReference type="Proteomes" id="UP000093366"/>
    </source>
</evidence>
<accession>A0A1C0TTF2</accession>
<dbReference type="OrthoDB" id="6401694at2"/>
<sequence>MFCVVGVDCEKIEDIIDELAIGDSITPKFITTTSHPAESVDDVINFAKMLTLDSKSDIDVLII</sequence>
<reference evidence="2" key="1">
    <citation type="submission" date="2016-07" db="EMBL/GenBank/DDBJ databases">
        <authorList>
            <person name="Florea S."/>
            <person name="Webb J.S."/>
            <person name="Jaromczyk J."/>
            <person name="Schardl C.L."/>
        </authorList>
    </citation>
    <scope>NUCLEOTIDE SEQUENCE [LARGE SCALE GENOMIC DNA]</scope>
    <source>
        <strain evidence="2">IPB1</strain>
    </source>
</reference>